<proteinExistence type="predicted"/>
<protein>
    <submittedName>
        <fullName evidence="1">Uncharacterized protein</fullName>
    </submittedName>
</protein>
<reference evidence="2" key="1">
    <citation type="journal article" date="2013" name="Science">
        <title>The Amborella genome and the evolution of flowering plants.</title>
        <authorList>
            <consortium name="Amborella Genome Project"/>
        </authorList>
    </citation>
    <scope>NUCLEOTIDE SEQUENCE [LARGE SCALE GENOMIC DNA]</scope>
</reference>
<dbReference type="Gramene" id="ERM97139">
    <property type="protein sequence ID" value="ERM97139"/>
    <property type="gene ID" value="AMTR_s00126p00091560"/>
</dbReference>
<keyword evidence="2" id="KW-1185">Reference proteome</keyword>
<dbReference type="AlphaFoldDB" id="W1NQP8"/>
<name>W1NQP8_AMBTC</name>
<evidence type="ECO:0000313" key="2">
    <source>
        <dbReference type="Proteomes" id="UP000017836"/>
    </source>
</evidence>
<dbReference type="HOGENOM" id="CLU_014831_2_2_1"/>
<dbReference type="EMBL" id="KI396602">
    <property type="protein sequence ID" value="ERM97139.1"/>
    <property type="molecule type" value="Genomic_DNA"/>
</dbReference>
<sequence>MGILLEFYSWPRAQMGVVLFMAQSPDGCTVASARADETLRFQQVFGAPKLLNSKPEAKTSFGPINNINQIR</sequence>
<dbReference type="STRING" id="13333.W1NQP8"/>
<organism evidence="1 2">
    <name type="scientific">Amborella trichopoda</name>
    <dbReference type="NCBI Taxonomy" id="13333"/>
    <lineage>
        <taxon>Eukaryota</taxon>
        <taxon>Viridiplantae</taxon>
        <taxon>Streptophyta</taxon>
        <taxon>Embryophyta</taxon>
        <taxon>Tracheophyta</taxon>
        <taxon>Spermatophyta</taxon>
        <taxon>Magnoliopsida</taxon>
        <taxon>Amborellales</taxon>
        <taxon>Amborellaceae</taxon>
        <taxon>Amborella</taxon>
    </lineage>
</organism>
<dbReference type="Proteomes" id="UP000017836">
    <property type="component" value="Unassembled WGS sequence"/>
</dbReference>
<accession>W1NQP8</accession>
<evidence type="ECO:0000313" key="1">
    <source>
        <dbReference type="EMBL" id="ERM97139.1"/>
    </source>
</evidence>
<dbReference type="eggNOG" id="KOG0305">
    <property type="taxonomic scope" value="Eukaryota"/>
</dbReference>
<gene>
    <name evidence="1" type="ORF">AMTR_s00126p00091560</name>
</gene>